<comment type="caution">
    <text evidence="1">The sequence shown here is derived from an EMBL/GenBank/DDBJ whole genome shotgun (WGS) entry which is preliminary data.</text>
</comment>
<organism evidence="1 2">
    <name type="scientific">Nocardioides bigeumensis</name>
    <dbReference type="NCBI Taxonomy" id="433657"/>
    <lineage>
        <taxon>Bacteria</taxon>
        <taxon>Bacillati</taxon>
        <taxon>Actinomycetota</taxon>
        <taxon>Actinomycetes</taxon>
        <taxon>Propionibacteriales</taxon>
        <taxon>Nocardioidaceae</taxon>
        <taxon>Nocardioides</taxon>
    </lineage>
</organism>
<dbReference type="EMBL" id="BAAAQQ010000011">
    <property type="protein sequence ID" value="GAA2124396.1"/>
    <property type="molecule type" value="Genomic_DNA"/>
</dbReference>
<reference evidence="1 2" key="1">
    <citation type="journal article" date="2019" name="Int. J. Syst. Evol. Microbiol.">
        <title>The Global Catalogue of Microorganisms (GCM) 10K type strain sequencing project: providing services to taxonomists for standard genome sequencing and annotation.</title>
        <authorList>
            <consortium name="The Broad Institute Genomics Platform"/>
            <consortium name="The Broad Institute Genome Sequencing Center for Infectious Disease"/>
            <person name="Wu L."/>
            <person name="Ma J."/>
        </authorList>
    </citation>
    <scope>NUCLEOTIDE SEQUENCE [LARGE SCALE GENOMIC DNA]</scope>
    <source>
        <strain evidence="1 2">JCM 16021</strain>
    </source>
</reference>
<proteinExistence type="predicted"/>
<accession>A0ABN2YAC0</accession>
<dbReference type="Pfam" id="PF11746">
    <property type="entry name" value="DUF3303"/>
    <property type="match status" value="1"/>
</dbReference>
<evidence type="ECO:0000313" key="2">
    <source>
        <dbReference type="Proteomes" id="UP001500575"/>
    </source>
</evidence>
<sequence length="86" mass="9183">MLFHIEQTHDPADCPYGSGGSRKLHDASAPGVDILGVYGAYTEHTIFLVVEATDIDALHALLAPGMHTCTTRITPVSERIMPPPAS</sequence>
<name>A0ABN2YAC0_9ACTN</name>
<dbReference type="RefSeq" id="WP_344303668.1">
    <property type="nucleotide sequence ID" value="NZ_BAAAQQ010000011.1"/>
</dbReference>
<evidence type="ECO:0000313" key="1">
    <source>
        <dbReference type="EMBL" id="GAA2124396.1"/>
    </source>
</evidence>
<dbReference type="InterPro" id="IPR021734">
    <property type="entry name" value="DUF3303"/>
</dbReference>
<dbReference type="Proteomes" id="UP001500575">
    <property type="component" value="Unassembled WGS sequence"/>
</dbReference>
<evidence type="ECO:0008006" key="3">
    <source>
        <dbReference type="Google" id="ProtNLM"/>
    </source>
</evidence>
<protein>
    <recommendedName>
        <fullName evidence="3">GYD domain-containing protein</fullName>
    </recommendedName>
</protein>
<gene>
    <name evidence="1" type="ORF">GCM10009843_21080</name>
</gene>
<keyword evidence="2" id="KW-1185">Reference proteome</keyword>